<reference evidence="3 4" key="1">
    <citation type="submission" date="2019-06" db="EMBL/GenBank/DDBJ databases">
        <title>Whole genome sequence for Rhodospirillaceae sp. R148.</title>
        <authorList>
            <person name="Wang G."/>
        </authorList>
    </citation>
    <scope>NUCLEOTIDE SEQUENCE [LARGE SCALE GENOMIC DNA]</scope>
    <source>
        <strain evidence="3 4">R148</strain>
    </source>
</reference>
<dbReference type="Gene3D" id="1.10.357.10">
    <property type="entry name" value="Tetracycline Repressor, domain 2"/>
    <property type="match status" value="1"/>
</dbReference>
<dbReference type="AlphaFoldDB" id="A0A545U252"/>
<dbReference type="OrthoDB" id="7828598at2"/>
<evidence type="ECO:0000256" key="1">
    <source>
        <dbReference type="ARBA" id="ARBA00023125"/>
    </source>
</evidence>
<evidence type="ECO:0000259" key="2">
    <source>
        <dbReference type="Pfam" id="PF00440"/>
    </source>
</evidence>
<proteinExistence type="predicted"/>
<dbReference type="Pfam" id="PF00440">
    <property type="entry name" value="TetR_N"/>
    <property type="match status" value="1"/>
</dbReference>
<accession>A0A545U252</accession>
<dbReference type="InterPro" id="IPR009057">
    <property type="entry name" value="Homeodomain-like_sf"/>
</dbReference>
<name>A0A545U252_9PROT</name>
<keyword evidence="1" id="KW-0238">DNA-binding</keyword>
<dbReference type="InterPro" id="IPR001647">
    <property type="entry name" value="HTH_TetR"/>
</dbReference>
<evidence type="ECO:0000313" key="4">
    <source>
        <dbReference type="Proteomes" id="UP000315252"/>
    </source>
</evidence>
<protein>
    <submittedName>
        <fullName evidence="3">TetR family transcriptional regulator</fullName>
    </submittedName>
</protein>
<keyword evidence="4" id="KW-1185">Reference proteome</keyword>
<feature type="domain" description="HTH tetR-type" evidence="2">
    <location>
        <begin position="11"/>
        <end position="54"/>
    </location>
</feature>
<dbReference type="EMBL" id="VHSH01000001">
    <property type="protein sequence ID" value="TQV83557.1"/>
    <property type="molecule type" value="Genomic_DNA"/>
</dbReference>
<sequence>MVKKADIPKHIVDTAMNLARDEGWRDLSLADIAAAAKLPLSQVYGVYSSKQAILGGFNRMVDAQVIADEEGESSEEPAKDRLFDVVMRRLDALAPYKEALAVIAQDQMRDPLAAACSAKRLSRSMATMLEAAQLSSDGFRGMVRVKALSGVYLATLKIWFKEEAEDLPKTMAALDKYLTKVDGCARRFERKRPEAAAA</sequence>
<evidence type="ECO:0000313" key="3">
    <source>
        <dbReference type="EMBL" id="TQV83557.1"/>
    </source>
</evidence>
<comment type="caution">
    <text evidence="3">The sequence shown here is derived from an EMBL/GenBank/DDBJ whole genome shotgun (WGS) entry which is preliminary data.</text>
</comment>
<dbReference type="RefSeq" id="WP_142894794.1">
    <property type="nucleotide sequence ID" value="NZ_ML660052.1"/>
</dbReference>
<dbReference type="Proteomes" id="UP000315252">
    <property type="component" value="Unassembled WGS sequence"/>
</dbReference>
<dbReference type="SUPFAM" id="SSF46689">
    <property type="entry name" value="Homeodomain-like"/>
    <property type="match status" value="1"/>
</dbReference>
<gene>
    <name evidence="3" type="ORF">FKG95_02915</name>
</gene>
<dbReference type="GO" id="GO:0003677">
    <property type="term" value="F:DNA binding"/>
    <property type="evidence" value="ECO:0007669"/>
    <property type="project" value="UniProtKB-KW"/>
</dbReference>
<organism evidence="3 4">
    <name type="scientific">Denitrobaculum tricleocarpae</name>
    <dbReference type="NCBI Taxonomy" id="2591009"/>
    <lineage>
        <taxon>Bacteria</taxon>
        <taxon>Pseudomonadati</taxon>
        <taxon>Pseudomonadota</taxon>
        <taxon>Alphaproteobacteria</taxon>
        <taxon>Rhodospirillales</taxon>
        <taxon>Rhodospirillaceae</taxon>
        <taxon>Denitrobaculum</taxon>
    </lineage>
</organism>